<comment type="caution">
    <text evidence="1">The sequence shown here is derived from an EMBL/GenBank/DDBJ whole genome shotgun (WGS) entry which is preliminary data.</text>
</comment>
<keyword evidence="2" id="KW-1185">Reference proteome</keyword>
<organism evidence="1 2">
    <name type="scientific">Cichorium intybus</name>
    <name type="common">Chicory</name>
    <dbReference type="NCBI Taxonomy" id="13427"/>
    <lineage>
        <taxon>Eukaryota</taxon>
        <taxon>Viridiplantae</taxon>
        <taxon>Streptophyta</taxon>
        <taxon>Embryophyta</taxon>
        <taxon>Tracheophyta</taxon>
        <taxon>Spermatophyta</taxon>
        <taxon>Magnoliopsida</taxon>
        <taxon>eudicotyledons</taxon>
        <taxon>Gunneridae</taxon>
        <taxon>Pentapetalae</taxon>
        <taxon>asterids</taxon>
        <taxon>campanulids</taxon>
        <taxon>Asterales</taxon>
        <taxon>Asteraceae</taxon>
        <taxon>Cichorioideae</taxon>
        <taxon>Cichorieae</taxon>
        <taxon>Cichoriinae</taxon>
        <taxon>Cichorium</taxon>
    </lineage>
</organism>
<evidence type="ECO:0000313" key="1">
    <source>
        <dbReference type="EMBL" id="KAI3778257.1"/>
    </source>
</evidence>
<name>A0ACB9G655_CICIN</name>
<accession>A0ACB9G655</accession>
<evidence type="ECO:0000313" key="2">
    <source>
        <dbReference type="Proteomes" id="UP001055811"/>
    </source>
</evidence>
<protein>
    <submittedName>
        <fullName evidence="1">Uncharacterized protein</fullName>
    </submittedName>
</protein>
<gene>
    <name evidence="1" type="ORF">L2E82_07427</name>
</gene>
<reference evidence="2" key="1">
    <citation type="journal article" date="2022" name="Mol. Ecol. Resour.">
        <title>The genomes of chicory, endive, great burdock and yacon provide insights into Asteraceae palaeo-polyploidization history and plant inulin production.</title>
        <authorList>
            <person name="Fan W."/>
            <person name="Wang S."/>
            <person name="Wang H."/>
            <person name="Wang A."/>
            <person name="Jiang F."/>
            <person name="Liu H."/>
            <person name="Zhao H."/>
            <person name="Xu D."/>
            <person name="Zhang Y."/>
        </authorList>
    </citation>
    <scope>NUCLEOTIDE SEQUENCE [LARGE SCALE GENOMIC DNA]</scope>
    <source>
        <strain evidence="2">cv. Punajuju</strain>
    </source>
</reference>
<sequence>MPDPLPSATTSAHLITAARNSRAGSGPSPELVYPTIFESSTNEETPFRSSLQEGGLPRLHATRTYNYKDDMEDDNQTPISQLDSHLYLLQNPMNHPEAWGGEKLSDKFLRPPRQQLSLPSRFATMTSSSTGSMQTGLEDLSSGLPPLTNLRVYDSSSSSQDSPLASLSLGLKGNLESSGLTTTPTRRFSSYAERISTNPSFSDGTSTAVGVGSPKIKKTDEILNSMTWVFFSLQLFQGTLDEALGSFQKSIHEDVRNLHIEVLRQFHMQEMQMSNAMSAILENQAELMKEIQLLRKENQELRQLL</sequence>
<dbReference type="EMBL" id="CM042010">
    <property type="protein sequence ID" value="KAI3778257.1"/>
    <property type="molecule type" value="Genomic_DNA"/>
</dbReference>
<dbReference type="Proteomes" id="UP001055811">
    <property type="component" value="Linkage Group LG02"/>
</dbReference>
<proteinExistence type="predicted"/>
<reference evidence="1 2" key="2">
    <citation type="journal article" date="2022" name="Mol. Ecol. Resour.">
        <title>The genomes of chicory, endive, great burdock and yacon provide insights into Asteraceae paleo-polyploidization history and plant inulin production.</title>
        <authorList>
            <person name="Fan W."/>
            <person name="Wang S."/>
            <person name="Wang H."/>
            <person name="Wang A."/>
            <person name="Jiang F."/>
            <person name="Liu H."/>
            <person name="Zhao H."/>
            <person name="Xu D."/>
            <person name="Zhang Y."/>
        </authorList>
    </citation>
    <scope>NUCLEOTIDE SEQUENCE [LARGE SCALE GENOMIC DNA]</scope>
    <source>
        <strain evidence="2">cv. Punajuju</strain>
        <tissue evidence="1">Leaves</tissue>
    </source>
</reference>